<dbReference type="Proteomes" id="UP000031668">
    <property type="component" value="Unassembled WGS sequence"/>
</dbReference>
<sequence length="104" mass="12522">MEFLRCLRCNMIKWGNFMDFFTLNVLISQKFTFYVNSSRKLQKFAFFRLIHSSTLTFLFNNHYGVLFIDLIDFTAFIIVFTDHQTKEYLAILKRLDYGEIELAH</sequence>
<dbReference type="EMBL" id="JWZT01003801">
    <property type="protein sequence ID" value="KII65523.1"/>
    <property type="molecule type" value="Genomic_DNA"/>
</dbReference>
<evidence type="ECO:0000313" key="1">
    <source>
        <dbReference type="EMBL" id="KII65523.1"/>
    </source>
</evidence>
<name>A0A0C2J8T7_THEKT</name>
<evidence type="ECO:0000313" key="2">
    <source>
        <dbReference type="Proteomes" id="UP000031668"/>
    </source>
</evidence>
<comment type="caution">
    <text evidence="1">The sequence shown here is derived from an EMBL/GenBank/DDBJ whole genome shotgun (WGS) entry which is preliminary data.</text>
</comment>
<gene>
    <name evidence="1" type="ORF">RF11_11139</name>
</gene>
<dbReference type="AlphaFoldDB" id="A0A0C2J8T7"/>
<protein>
    <submittedName>
        <fullName evidence="1">Uncharacterized protein</fullName>
    </submittedName>
</protein>
<reference evidence="1 2" key="1">
    <citation type="journal article" date="2014" name="Genome Biol. Evol.">
        <title>The genome of the myxosporean Thelohanellus kitauei shows adaptations to nutrient acquisition within its fish host.</title>
        <authorList>
            <person name="Yang Y."/>
            <person name="Xiong J."/>
            <person name="Zhou Z."/>
            <person name="Huo F."/>
            <person name="Miao W."/>
            <person name="Ran C."/>
            <person name="Liu Y."/>
            <person name="Zhang J."/>
            <person name="Feng J."/>
            <person name="Wang M."/>
            <person name="Wang M."/>
            <person name="Wang L."/>
            <person name="Yao B."/>
        </authorList>
    </citation>
    <scope>NUCLEOTIDE SEQUENCE [LARGE SCALE GENOMIC DNA]</scope>
    <source>
        <strain evidence="1">Wuqing</strain>
    </source>
</reference>
<accession>A0A0C2J8T7</accession>
<keyword evidence="2" id="KW-1185">Reference proteome</keyword>
<organism evidence="1 2">
    <name type="scientific">Thelohanellus kitauei</name>
    <name type="common">Myxosporean</name>
    <dbReference type="NCBI Taxonomy" id="669202"/>
    <lineage>
        <taxon>Eukaryota</taxon>
        <taxon>Metazoa</taxon>
        <taxon>Cnidaria</taxon>
        <taxon>Myxozoa</taxon>
        <taxon>Myxosporea</taxon>
        <taxon>Bivalvulida</taxon>
        <taxon>Platysporina</taxon>
        <taxon>Myxobolidae</taxon>
        <taxon>Thelohanellus</taxon>
    </lineage>
</organism>
<proteinExistence type="predicted"/>